<evidence type="ECO:0000313" key="2">
    <source>
        <dbReference type="EMBL" id="ORY99744.1"/>
    </source>
</evidence>
<dbReference type="RefSeq" id="XP_021875978.1">
    <property type="nucleotide sequence ID" value="XM_022029229.1"/>
</dbReference>
<dbReference type="InParanoid" id="A0A1Y2G7A3"/>
<proteinExistence type="predicted"/>
<dbReference type="EMBL" id="MCFF01000065">
    <property type="protein sequence ID" value="ORY99744.1"/>
    <property type="molecule type" value="Genomic_DNA"/>
</dbReference>
<feature type="region of interest" description="Disordered" evidence="1">
    <location>
        <begin position="1"/>
        <end position="63"/>
    </location>
</feature>
<feature type="compositionally biased region" description="Low complexity" evidence="1">
    <location>
        <begin position="228"/>
        <end position="239"/>
    </location>
</feature>
<dbReference type="Proteomes" id="UP000193648">
    <property type="component" value="Unassembled WGS sequence"/>
</dbReference>
<feature type="region of interest" description="Disordered" evidence="1">
    <location>
        <begin position="225"/>
        <end position="259"/>
    </location>
</feature>
<gene>
    <name evidence="2" type="ORF">BCR41DRAFT_401587</name>
</gene>
<dbReference type="GeneID" id="33571072"/>
<comment type="caution">
    <text evidence="2">The sequence shown here is derived from an EMBL/GenBank/DDBJ whole genome shotgun (WGS) entry which is preliminary data.</text>
</comment>
<feature type="region of interest" description="Disordered" evidence="1">
    <location>
        <begin position="160"/>
        <end position="188"/>
    </location>
</feature>
<organism evidence="2 3">
    <name type="scientific">Lobosporangium transversale</name>
    <dbReference type="NCBI Taxonomy" id="64571"/>
    <lineage>
        <taxon>Eukaryota</taxon>
        <taxon>Fungi</taxon>
        <taxon>Fungi incertae sedis</taxon>
        <taxon>Mucoromycota</taxon>
        <taxon>Mortierellomycotina</taxon>
        <taxon>Mortierellomycetes</taxon>
        <taxon>Mortierellales</taxon>
        <taxon>Mortierellaceae</taxon>
        <taxon>Lobosporangium</taxon>
    </lineage>
</organism>
<feature type="compositionally biased region" description="Low complexity" evidence="1">
    <location>
        <begin position="160"/>
        <end position="170"/>
    </location>
</feature>
<name>A0A1Y2G7A3_9FUNG</name>
<accession>A0A1Y2G7A3</accession>
<evidence type="ECO:0000313" key="3">
    <source>
        <dbReference type="Proteomes" id="UP000193648"/>
    </source>
</evidence>
<protein>
    <submittedName>
        <fullName evidence="2">Uncharacterized protein</fullName>
    </submittedName>
</protein>
<reference evidence="2 3" key="1">
    <citation type="submission" date="2016-07" db="EMBL/GenBank/DDBJ databases">
        <title>Pervasive Adenine N6-methylation of Active Genes in Fungi.</title>
        <authorList>
            <consortium name="DOE Joint Genome Institute"/>
            <person name="Mondo S.J."/>
            <person name="Dannebaum R.O."/>
            <person name="Kuo R.C."/>
            <person name="Labutti K."/>
            <person name="Haridas S."/>
            <person name="Kuo A."/>
            <person name="Salamov A."/>
            <person name="Ahrendt S.R."/>
            <person name="Lipzen A."/>
            <person name="Sullivan W."/>
            <person name="Andreopoulos W.B."/>
            <person name="Clum A."/>
            <person name="Lindquist E."/>
            <person name="Daum C."/>
            <person name="Ramamoorthy G.K."/>
            <person name="Gryganskyi A."/>
            <person name="Culley D."/>
            <person name="Magnuson J.K."/>
            <person name="James T.Y."/>
            <person name="O'Malley M.A."/>
            <person name="Stajich J.E."/>
            <person name="Spatafora J.W."/>
            <person name="Visel A."/>
            <person name="Grigoriev I.V."/>
        </authorList>
    </citation>
    <scope>NUCLEOTIDE SEQUENCE [LARGE SCALE GENOMIC DNA]</scope>
    <source>
        <strain evidence="2 3">NRRL 3116</strain>
    </source>
</reference>
<keyword evidence="3" id="KW-1185">Reference proteome</keyword>
<evidence type="ECO:0000256" key="1">
    <source>
        <dbReference type="SAM" id="MobiDB-lite"/>
    </source>
</evidence>
<sequence length="259" mass="27405">MGTSKASQKKRLPDVQRAVPYAWPGKQSKPVKATPTPSKPQEKKQASPVPSSSEQAEAPADTAALRRPGGLLWVSERGVLEVYAGNRLLHAASKGQRVKDLPLEPLHWLFFVILWGNHRGQPAARGREDRSSCRTRADELRAAKTAAQTTVTATVTALPTAETTETTEAAEAAKRETAAARTPKSPAASDKLGDLVVAVLSSSSSSPSSSAAKSATLPHFIKKITNWKSHSGSDSASDSDSSDKGEGKRKSGNSDMDLG</sequence>
<dbReference type="AlphaFoldDB" id="A0A1Y2G7A3"/>